<dbReference type="AlphaFoldDB" id="A0A255Y924"/>
<dbReference type="Gene3D" id="3.30.70.100">
    <property type="match status" value="1"/>
</dbReference>
<name>A0A255Y924_9SPHN</name>
<keyword evidence="3" id="KW-1185">Reference proteome</keyword>
<dbReference type="NCBIfam" id="TIGR02118">
    <property type="entry name" value="EthD family reductase"/>
    <property type="match status" value="1"/>
</dbReference>
<evidence type="ECO:0000313" key="2">
    <source>
        <dbReference type="EMBL" id="OYQ25732.1"/>
    </source>
</evidence>
<dbReference type="PANTHER" id="PTHR40260">
    <property type="entry name" value="BLR8190 PROTEIN"/>
    <property type="match status" value="1"/>
</dbReference>
<comment type="caution">
    <text evidence="2">The sequence shown here is derived from an EMBL/GenBank/DDBJ whole genome shotgun (WGS) entry which is preliminary data.</text>
</comment>
<dbReference type="InterPro" id="IPR011008">
    <property type="entry name" value="Dimeric_a/b-barrel"/>
</dbReference>
<organism evidence="2 3">
    <name type="scientific">Sandarakinorhabdus cyanobacteriorum</name>
    <dbReference type="NCBI Taxonomy" id="1981098"/>
    <lineage>
        <taxon>Bacteria</taxon>
        <taxon>Pseudomonadati</taxon>
        <taxon>Pseudomonadota</taxon>
        <taxon>Alphaproteobacteria</taxon>
        <taxon>Sphingomonadales</taxon>
        <taxon>Sphingosinicellaceae</taxon>
        <taxon>Sandarakinorhabdus</taxon>
    </lineage>
</organism>
<dbReference type="Pfam" id="PF07110">
    <property type="entry name" value="EthD"/>
    <property type="match status" value="1"/>
</dbReference>
<accession>A0A255Y924</accession>
<dbReference type="InterPro" id="IPR009799">
    <property type="entry name" value="EthD_dom"/>
</dbReference>
<dbReference type="Proteomes" id="UP000216991">
    <property type="component" value="Unassembled WGS sequence"/>
</dbReference>
<proteinExistence type="predicted"/>
<evidence type="ECO:0000259" key="1">
    <source>
        <dbReference type="Pfam" id="PF07110"/>
    </source>
</evidence>
<reference evidence="2 3" key="1">
    <citation type="submission" date="2017-07" db="EMBL/GenBank/DDBJ databases">
        <title>Sandarakinorhabdus cyanobacteriorum sp. nov., a novel bacterium isolated from cyanobacterial aggregates in a eutrophic lake.</title>
        <authorList>
            <person name="Cai H."/>
        </authorList>
    </citation>
    <scope>NUCLEOTIDE SEQUENCE [LARGE SCALE GENOMIC DNA]</scope>
    <source>
        <strain evidence="2 3">TH057</strain>
    </source>
</reference>
<protein>
    <recommendedName>
        <fullName evidence="1">EthD domain-containing protein</fullName>
    </recommendedName>
</protein>
<feature type="domain" description="EthD" evidence="1">
    <location>
        <begin position="20"/>
        <end position="90"/>
    </location>
</feature>
<dbReference type="OrthoDB" id="5343971at2"/>
<dbReference type="EMBL" id="NOXT01000121">
    <property type="protein sequence ID" value="OYQ25732.1"/>
    <property type="molecule type" value="Genomic_DNA"/>
</dbReference>
<dbReference type="PANTHER" id="PTHR40260:SF2">
    <property type="entry name" value="BLR8190 PROTEIN"/>
    <property type="match status" value="1"/>
</dbReference>
<gene>
    <name evidence="2" type="ORF">CHU93_13490</name>
</gene>
<sequence length="99" mass="10252">MAMAKLVVTYPADPGATFDRDYYVKVHLPLCQQHFGPAGMTGGEALFPLADDSPFLCLGILSFTDPAAIGAAMAVPGVGEVFADIANFTSVQPTATAMA</sequence>
<dbReference type="GO" id="GO:0016491">
    <property type="term" value="F:oxidoreductase activity"/>
    <property type="evidence" value="ECO:0007669"/>
    <property type="project" value="InterPro"/>
</dbReference>
<evidence type="ECO:0000313" key="3">
    <source>
        <dbReference type="Proteomes" id="UP000216991"/>
    </source>
</evidence>
<dbReference type="SUPFAM" id="SSF54909">
    <property type="entry name" value="Dimeric alpha+beta barrel"/>
    <property type="match status" value="1"/>
</dbReference>